<keyword evidence="1" id="KW-0812">Transmembrane</keyword>
<reference evidence="2 3" key="1">
    <citation type="submission" date="2016-10" db="EMBL/GenBank/DDBJ databases">
        <authorList>
            <person name="de Groot N.N."/>
        </authorList>
    </citation>
    <scope>NUCLEOTIDE SEQUENCE [LARGE SCALE GENOMIC DNA]</scope>
    <source>
        <strain evidence="2 3">ATCC 43154</strain>
    </source>
</reference>
<name>A0A1I4TQN6_9BURK</name>
<protein>
    <recommendedName>
        <fullName evidence="4">DUF4345 domain-containing protein</fullName>
    </recommendedName>
</protein>
<keyword evidence="1" id="KW-1133">Transmembrane helix</keyword>
<feature type="transmembrane region" description="Helical" evidence="1">
    <location>
        <begin position="43"/>
        <end position="63"/>
    </location>
</feature>
<feature type="transmembrane region" description="Helical" evidence="1">
    <location>
        <begin position="70"/>
        <end position="92"/>
    </location>
</feature>
<gene>
    <name evidence="2" type="ORF">SAMN02982985_05301</name>
</gene>
<dbReference type="AlphaFoldDB" id="A0A1I4TQN6"/>
<dbReference type="EMBL" id="FOTW01000033">
    <property type="protein sequence ID" value="SFM79008.1"/>
    <property type="molecule type" value="Genomic_DNA"/>
</dbReference>
<proteinExistence type="predicted"/>
<keyword evidence="3" id="KW-1185">Reference proteome</keyword>
<sequence>MMIRFKTLAQLSSALCAVLFCAWMFAPATLLHTWDVAYADSAGIVARRNAALFAALALTLYLVREAPAGVARASVCAGFALGSAILAALGVFEFASGHAGAGIGSAVVVEIAMAALFALRWRDDHAQLRPSLARP</sequence>
<dbReference type="STRING" id="758825.SAMN02982985_05301"/>
<accession>A0A1I4TQN6</accession>
<evidence type="ECO:0008006" key="4">
    <source>
        <dbReference type="Google" id="ProtNLM"/>
    </source>
</evidence>
<organism evidence="2 3">
    <name type="scientific">Rugamonas rubra</name>
    <dbReference type="NCBI Taxonomy" id="758825"/>
    <lineage>
        <taxon>Bacteria</taxon>
        <taxon>Pseudomonadati</taxon>
        <taxon>Pseudomonadota</taxon>
        <taxon>Betaproteobacteria</taxon>
        <taxon>Burkholderiales</taxon>
        <taxon>Oxalobacteraceae</taxon>
        <taxon>Telluria group</taxon>
        <taxon>Rugamonas</taxon>
    </lineage>
</organism>
<dbReference type="RefSeq" id="WP_139236766.1">
    <property type="nucleotide sequence ID" value="NZ_FOTW01000033.1"/>
</dbReference>
<feature type="transmembrane region" description="Helical" evidence="1">
    <location>
        <begin position="98"/>
        <end position="119"/>
    </location>
</feature>
<keyword evidence="1" id="KW-0472">Membrane</keyword>
<dbReference type="Proteomes" id="UP000199470">
    <property type="component" value="Unassembled WGS sequence"/>
</dbReference>
<evidence type="ECO:0000313" key="3">
    <source>
        <dbReference type="Proteomes" id="UP000199470"/>
    </source>
</evidence>
<evidence type="ECO:0000313" key="2">
    <source>
        <dbReference type="EMBL" id="SFM79008.1"/>
    </source>
</evidence>
<evidence type="ECO:0000256" key="1">
    <source>
        <dbReference type="SAM" id="Phobius"/>
    </source>
</evidence>